<dbReference type="PANTHER" id="PTHR16057">
    <property type="entry name" value="WINS1, 2 PROTEIN"/>
    <property type="match status" value="1"/>
</dbReference>
<dbReference type="PANTHER" id="PTHR16057:SF1">
    <property type="entry name" value="PROTEIN LINES HOMOLOG 1"/>
    <property type="match status" value="1"/>
</dbReference>
<dbReference type="InterPro" id="IPR016024">
    <property type="entry name" value="ARM-type_fold"/>
</dbReference>
<dbReference type="InterPro" id="IPR024875">
    <property type="entry name" value="Protein_Lines"/>
</dbReference>
<evidence type="ECO:0000313" key="1">
    <source>
        <dbReference type="EMBL" id="SPD07538.1"/>
    </source>
</evidence>
<sequence length="335" mass="37687">MSGASSNCSRLCRLINDSLHQYTEPEAVDSLTKQKEKDILIALSKLLKQIQLWTPKLDAYSHNGKEVESASKSECSHSQPEDHHCLAKIVAHLIVLLTLESQYVQHLAGNVLGFILEFVATSKSDWDGFINLLCVCLELAITNALSDPSVPSSSEAEDCNSDSLKFEDVIKPRLKNANWCTVSGIIRVLRNILKYLKREDYDQLLEVYLNCLDSCLSNVHWDLFDEVHVGQNGGTQKRFCADALFLRNISGLQEPSIIFLGNFLQLLCSLVDESDFLEAAGGCIDKHPIRNKIINFVPKVLNWCLGKEGEYVDTCISQYFRHKLLLKLSLVRMIV</sequence>
<name>A0A2N9H6R2_FAGSY</name>
<reference evidence="1" key="1">
    <citation type="submission" date="2018-02" db="EMBL/GenBank/DDBJ databases">
        <authorList>
            <person name="Cohen D.B."/>
            <person name="Kent A.D."/>
        </authorList>
    </citation>
    <scope>NUCLEOTIDE SEQUENCE</scope>
</reference>
<protein>
    <submittedName>
        <fullName evidence="1">Uncharacterized protein</fullName>
    </submittedName>
</protein>
<dbReference type="SUPFAM" id="SSF48371">
    <property type="entry name" value="ARM repeat"/>
    <property type="match status" value="1"/>
</dbReference>
<dbReference type="AlphaFoldDB" id="A0A2N9H6R2"/>
<dbReference type="EMBL" id="OIVN01002925">
    <property type="protein sequence ID" value="SPD07538.1"/>
    <property type="molecule type" value="Genomic_DNA"/>
</dbReference>
<organism evidence="1">
    <name type="scientific">Fagus sylvatica</name>
    <name type="common">Beechnut</name>
    <dbReference type="NCBI Taxonomy" id="28930"/>
    <lineage>
        <taxon>Eukaryota</taxon>
        <taxon>Viridiplantae</taxon>
        <taxon>Streptophyta</taxon>
        <taxon>Embryophyta</taxon>
        <taxon>Tracheophyta</taxon>
        <taxon>Spermatophyta</taxon>
        <taxon>Magnoliopsida</taxon>
        <taxon>eudicotyledons</taxon>
        <taxon>Gunneridae</taxon>
        <taxon>Pentapetalae</taxon>
        <taxon>rosids</taxon>
        <taxon>fabids</taxon>
        <taxon>Fagales</taxon>
        <taxon>Fagaceae</taxon>
        <taxon>Fagus</taxon>
    </lineage>
</organism>
<proteinExistence type="predicted"/>
<accession>A0A2N9H6R2</accession>
<gene>
    <name evidence="1" type="ORF">FSB_LOCUS35420</name>
</gene>